<feature type="transmembrane region" description="Helical" evidence="7">
    <location>
        <begin position="284"/>
        <end position="303"/>
    </location>
</feature>
<comment type="caution">
    <text evidence="8">The sequence shown here is derived from an EMBL/GenBank/DDBJ whole genome shotgun (WGS) entry which is preliminary data.</text>
</comment>
<gene>
    <name evidence="8" type="ORF">HP507_10830</name>
</gene>
<name>A0ABX2M8D1_9MICO</name>
<dbReference type="PANTHER" id="PTHR30250:SF10">
    <property type="entry name" value="LIPOPOLYSACCHARIDE BIOSYNTHESIS PROTEIN WZXC"/>
    <property type="match status" value="1"/>
</dbReference>
<keyword evidence="5 7" id="KW-1133">Transmembrane helix</keyword>
<dbReference type="InterPro" id="IPR050833">
    <property type="entry name" value="Poly_Biosynth_Transport"/>
</dbReference>
<sequence>MPAVGTILIGTVSGQGLVIAISPLLTRMYGPSDFGALAVLTAVSSVVGAFATFGVDRAVIVARTSGAVRHLIRVGATGAALIALLMGVVVWAGRAWLADLFAAPSLGELWWLFPSTSFAISLQRIFSAAITRQRRYRSIAVRNGLQGASQSLCNVLLAPLGPIGLLGGLLAGRLAGVLGLVRGASRPVPEEHSVRLATTLRDHRRFLLVTPWSAAVNVLGQQAPSIILAMSLGSTAAGFVALTMRVLGAPVGMIADAVAQWSAGAMGHRIRTGAPLATLVRRTVVRSALGALVAALLVVGLAPPTFTTVFGEQWADAGKYAQVLAPAFALQVVASPVTQLLSLLGRQTLQLGWDVGRLVLTSGSVLLATLVSYEPMVAVTALAAAMILAYGTVLVLVFTAVRRATPAASDIPAGAQETLSV</sequence>
<proteinExistence type="inferred from homology"/>
<feature type="transmembrane region" description="Helical" evidence="7">
    <location>
        <begin position="379"/>
        <end position="401"/>
    </location>
</feature>
<feature type="transmembrane region" description="Helical" evidence="7">
    <location>
        <begin position="151"/>
        <end position="171"/>
    </location>
</feature>
<evidence type="ECO:0000256" key="6">
    <source>
        <dbReference type="ARBA" id="ARBA00023136"/>
    </source>
</evidence>
<organism evidence="8 9">
    <name type="scientific">Curtobacterium pusillum</name>
    <dbReference type="NCBI Taxonomy" id="69373"/>
    <lineage>
        <taxon>Bacteria</taxon>
        <taxon>Bacillati</taxon>
        <taxon>Actinomycetota</taxon>
        <taxon>Actinomycetes</taxon>
        <taxon>Micrococcales</taxon>
        <taxon>Microbacteriaceae</taxon>
        <taxon>Curtobacterium</taxon>
    </lineage>
</organism>
<dbReference type="PANTHER" id="PTHR30250">
    <property type="entry name" value="PST FAMILY PREDICTED COLANIC ACID TRANSPORTER"/>
    <property type="match status" value="1"/>
</dbReference>
<accession>A0ABX2M8D1</accession>
<evidence type="ECO:0000256" key="1">
    <source>
        <dbReference type="ARBA" id="ARBA00004651"/>
    </source>
</evidence>
<comment type="similarity">
    <text evidence="2">Belongs to the polysaccharide synthase family.</text>
</comment>
<evidence type="ECO:0000256" key="3">
    <source>
        <dbReference type="ARBA" id="ARBA00022475"/>
    </source>
</evidence>
<dbReference type="RefSeq" id="WP_175351799.1">
    <property type="nucleotide sequence ID" value="NZ_BAAAWQ010000001.1"/>
</dbReference>
<reference evidence="8 9" key="1">
    <citation type="submission" date="2020-05" db="EMBL/GenBank/DDBJ databases">
        <title>Genome Sequencing of Type Strains.</title>
        <authorList>
            <person name="Lemaire J.F."/>
            <person name="Inderbitzin P."/>
            <person name="Gregorio O.A."/>
            <person name="Collins S.B."/>
            <person name="Wespe N."/>
            <person name="Knight-Connoni V."/>
        </authorList>
    </citation>
    <scope>NUCLEOTIDE SEQUENCE [LARGE SCALE GENOMIC DNA]</scope>
    <source>
        <strain evidence="8 9">ATCC 19096</strain>
    </source>
</reference>
<evidence type="ECO:0000313" key="8">
    <source>
        <dbReference type="EMBL" id="NUU14325.1"/>
    </source>
</evidence>
<evidence type="ECO:0000256" key="5">
    <source>
        <dbReference type="ARBA" id="ARBA00022989"/>
    </source>
</evidence>
<dbReference type="Pfam" id="PF13440">
    <property type="entry name" value="Polysacc_synt_3"/>
    <property type="match status" value="1"/>
</dbReference>
<keyword evidence="4 7" id="KW-0812">Transmembrane</keyword>
<keyword evidence="6 7" id="KW-0472">Membrane</keyword>
<evidence type="ECO:0000256" key="7">
    <source>
        <dbReference type="SAM" id="Phobius"/>
    </source>
</evidence>
<comment type="subcellular location">
    <subcellularLocation>
        <location evidence="1">Cell membrane</location>
        <topology evidence="1">Multi-pass membrane protein</topology>
    </subcellularLocation>
</comment>
<protein>
    <submittedName>
        <fullName evidence="8">Oligosaccharide flippase family protein</fullName>
    </submittedName>
</protein>
<evidence type="ECO:0000256" key="2">
    <source>
        <dbReference type="ARBA" id="ARBA00007430"/>
    </source>
</evidence>
<feature type="transmembrane region" description="Helical" evidence="7">
    <location>
        <begin position="71"/>
        <end position="97"/>
    </location>
</feature>
<dbReference type="Proteomes" id="UP000573001">
    <property type="component" value="Unassembled WGS sequence"/>
</dbReference>
<feature type="transmembrane region" description="Helical" evidence="7">
    <location>
        <begin position="226"/>
        <end position="247"/>
    </location>
</feature>
<dbReference type="EMBL" id="JABMCE010000079">
    <property type="protein sequence ID" value="NUU14325.1"/>
    <property type="molecule type" value="Genomic_DNA"/>
</dbReference>
<evidence type="ECO:0000313" key="9">
    <source>
        <dbReference type="Proteomes" id="UP000573001"/>
    </source>
</evidence>
<keyword evidence="3" id="KW-1003">Cell membrane</keyword>
<feature type="transmembrane region" description="Helical" evidence="7">
    <location>
        <begin position="36"/>
        <end position="59"/>
    </location>
</feature>
<keyword evidence="9" id="KW-1185">Reference proteome</keyword>
<feature type="transmembrane region" description="Helical" evidence="7">
    <location>
        <begin position="109"/>
        <end position="130"/>
    </location>
</feature>
<evidence type="ECO:0000256" key="4">
    <source>
        <dbReference type="ARBA" id="ARBA00022692"/>
    </source>
</evidence>